<feature type="transmembrane region" description="Helical" evidence="9">
    <location>
        <begin position="464"/>
        <end position="487"/>
    </location>
</feature>
<dbReference type="Pfam" id="PF07690">
    <property type="entry name" value="MFS_1"/>
    <property type="match status" value="1"/>
</dbReference>
<keyword evidence="7 9" id="KW-0472">Membrane</keyword>
<feature type="transmembrane region" description="Helical" evidence="9">
    <location>
        <begin position="125"/>
        <end position="144"/>
    </location>
</feature>
<evidence type="ECO:0000256" key="2">
    <source>
        <dbReference type="ARBA" id="ARBA00004236"/>
    </source>
</evidence>
<dbReference type="AlphaFoldDB" id="A0A9P9DCW5"/>
<accession>A0A9P9DCW5</accession>
<feature type="transmembrane region" description="Helical" evidence="9">
    <location>
        <begin position="374"/>
        <end position="393"/>
    </location>
</feature>
<dbReference type="PANTHER" id="PTHR23502:SF74">
    <property type="entry name" value="MAJOR FACILITATOR SUPERFAMILY (MFS) PROFILE DOMAIN-CONTAINING PROTEIN"/>
    <property type="match status" value="1"/>
</dbReference>
<feature type="transmembrane region" description="Helical" evidence="9">
    <location>
        <begin position="54"/>
        <end position="75"/>
    </location>
</feature>
<feature type="transmembrane region" description="Helical" evidence="9">
    <location>
        <begin position="399"/>
        <end position="418"/>
    </location>
</feature>
<keyword evidence="6 9" id="KW-1133">Transmembrane helix</keyword>
<evidence type="ECO:0000256" key="3">
    <source>
        <dbReference type="ARBA" id="ARBA00008335"/>
    </source>
</evidence>
<evidence type="ECO:0000259" key="10">
    <source>
        <dbReference type="PROSITE" id="PS50850"/>
    </source>
</evidence>
<keyword evidence="12" id="KW-1185">Reference proteome</keyword>
<evidence type="ECO:0000256" key="8">
    <source>
        <dbReference type="ARBA" id="ARBA00023180"/>
    </source>
</evidence>
<protein>
    <submittedName>
        <fullName evidence="11">Major facilitator superfamily domain-containing protein</fullName>
    </submittedName>
</protein>
<reference evidence="11" key="1">
    <citation type="journal article" date="2021" name="Nat. Commun.">
        <title>Genetic determinants of endophytism in the Arabidopsis root mycobiome.</title>
        <authorList>
            <person name="Mesny F."/>
            <person name="Miyauchi S."/>
            <person name="Thiergart T."/>
            <person name="Pickel B."/>
            <person name="Atanasova L."/>
            <person name="Karlsson M."/>
            <person name="Huettel B."/>
            <person name="Barry K.W."/>
            <person name="Haridas S."/>
            <person name="Chen C."/>
            <person name="Bauer D."/>
            <person name="Andreopoulos W."/>
            <person name="Pangilinan J."/>
            <person name="LaButti K."/>
            <person name="Riley R."/>
            <person name="Lipzen A."/>
            <person name="Clum A."/>
            <person name="Drula E."/>
            <person name="Henrissat B."/>
            <person name="Kohler A."/>
            <person name="Grigoriev I.V."/>
            <person name="Martin F.M."/>
            <person name="Hacquard S."/>
        </authorList>
    </citation>
    <scope>NUCLEOTIDE SEQUENCE</scope>
    <source>
        <strain evidence="11">MPI-CAGE-AT-0021</strain>
    </source>
</reference>
<dbReference type="Gene3D" id="1.20.1250.20">
    <property type="entry name" value="MFS general substrate transporter like domains"/>
    <property type="match status" value="1"/>
</dbReference>
<feature type="transmembrane region" description="Helical" evidence="9">
    <location>
        <begin position="213"/>
        <end position="241"/>
    </location>
</feature>
<sequence length="517" mass="56506">MDVSKPPPPIAMAELREEQKSISVGLKETTRVVITFENGDPENPYCWSKRRKHFVVFTTTLSLFNSTLASSLPGNAMSSMAADFGVSNAPGNPELALPISLFLVGYIFGPLLFAPLSELHGRRRVVQAAFVCYTAFTLGCALSSNWTSMLVFRLLSGTFASAPAAIGAGIIADIYSDLAMRGRVLTYFFAASTCAPLVAPTIAGYVSQVSWRWAFWVGLILAGVTWLPLAFLPETFGPVILARRARAIRKAVQETGQGNPETYAAIELDTKDWNNLVGLILVRPLHMLFTELIVASSSVYMALAYSVYFMYFQTYPIVFKGIYEMSVKMTGLMYLPIIAGVLLGLVIFLLWDAYYKRCKQSGRSWAQKTEYSRLPLACIGGLAFVISLFWLGWTARPDISWALPFMSGVPFGIAELLISIALTNYLADSYGIFSASAMAAGSSLRNLIAAGLPLATAPMYTTLGVGWATSVLGFVALLMSVIPFVFIRYGDVIRARSVFYQKLKAELVSEQSDIESG</sequence>
<feature type="domain" description="Major facilitator superfamily (MFS) profile" evidence="10">
    <location>
        <begin position="55"/>
        <end position="491"/>
    </location>
</feature>
<keyword evidence="8" id="KW-0325">Glycoprotein</keyword>
<dbReference type="PROSITE" id="PS50850">
    <property type="entry name" value="MFS"/>
    <property type="match status" value="1"/>
</dbReference>
<dbReference type="FunFam" id="1.20.1250.20:FF:000082">
    <property type="entry name" value="MFS multidrug transporter, putative"/>
    <property type="match status" value="1"/>
</dbReference>
<evidence type="ECO:0000313" key="11">
    <source>
        <dbReference type="EMBL" id="KAH7118155.1"/>
    </source>
</evidence>
<dbReference type="InterPro" id="IPR020846">
    <property type="entry name" value="MFS_dom"/>
</dbReference>
<organism evidence="11 12">
    <name type="scientific">Dactylonectria estremocensis</name>
    <dbReference type="NCBI Taxonomy" id="1079267"/>
    <lineage>
        <taxon>Eukaryota</taxon>
        <taxon>Fungi</taxon>
        <taxon>Dikarya</taxon>
        <taxon>Ascomycota</taxon>
        <taxon>Pezizomycotina</taxon>
        <taxon>Sordariomycetes</taxon>
        <taxon>Hypocreomycetidae</taxon>
        <taxon>Hypocreales</taxon>
        <taxon>Nectriaceae</taxon>
        <taxon>Dactylonectria</taxon>
    </lineage>
</organism>
<feature type="transmembrane region" description="Helical" evidence="9">
    <location>
        <begin position="184"/>
        <end position="207"/>
    </location>
</feature>
<evidence type="ECO:0000313" key="12">
    <source>
        <dbReference type="Proteomes" id="UP000717696"/>
    </source>
</evidence>
<dbReference type="GO" id="GO:0005886">
    <property type="term" value="C:plasma membrane"/>
    <property type="evidence" value="ECO:0007669"/>
    <property type="project" value="UniProtKB-SubCell"/>
</dbReference>
<evidence type="ECO:0000256" key="5">
    <source>
        <dbReference type="ARBA" id="ARBA00022692"/>
    </source>
</evidence>
<evidence type="ECO:0000256" key="9">
    <source>
        <dbReference type="SAM" id="Phobius"/>
    </source>
</evidence>
<dbReference type="Proteomes" id="UP000717696">
    <property type="component" value="Unassembled WGS sequence"/>
</dbReference>
<dbReference type="OrthoDB" id="5141738at2759"/>
<evidence type="ECO:0000256" key="7">
    <source>
        <dbReference type="ARBA" id="ARBA00023136"/>
    </source>
</evidence>
<dbReference type="PANTHER" id="PTHR23502">
    <property type="entry name" value="MAJOR FACILITATOR SUPERFAMILY"/>
    <property type="match status" value="1"/>
</dbReference>
<proteinExistence type="inferred from homology"/>
<comment type="similarity">
    <text evidence="3">Belongs to the major facilitator superfamily.</text>
</comment>
<dbReference type="InterPro" id="IPR011701">
    <property type="entry name" value="MFS"/>
</dbReference>
<feature type="transmembrane region" description="Helical" evidence="9">
    <location>
        <begin position="430"/>
        <end position="452"/>
    </location>
</feature>
<feature type="transmembrane region" description="Helical" evidence="9">
    <location>
        <begin position="292"/>
        <end position="312"/>
    </location>
</feature>
<dbReference type="SUPFAM" id="SSF103473">
    <property type="entry name" value="MFS general substrate transporter"/>
    <property type="match status" value="1"/>
</dbReference>
<name>A0A9P9DCW5_9HYPO</name>
<evidence type="ECO:0000256" key="4">
    <source>
        <dbReference type="ARBA" id="ARBA00022475"/>
    </source>
</evidence>
<feature type="transmembrane region" description="Helical" evidence="9">
    <location>
        <begin position="95"/>
        <end position="113"/>
    </location>
</feature>
<dbReference type="GO" id="GO:0022857">
    <property type="term" value="F:transmembrane transporter activity"/>
    <property type="evidence" value="ECO:0007669"/>
    <property type="project" value="InterPro"/>
</dbReference>
<dbReference type="EMBL" id="JAGMUU010000033">
    <property type="protein sequence ID" value="KAH7118155.1"/>
    <property type="molecule type" value="Genomic_DNA"/>
</dbReference>
<keyword evidence="5 9" id="KW-0812">Transmembrane</keyword>
<comment type="caution">
    <text evidence="11">The sequence shown here is derived from an EMBL/GenBank/DDBJ whole genome shotgun (WGS) entry which is preliminary data.</text>
</comment>
<feature type="transmembrane region" description="Helical" evidence="9">
    <location>
        <begin position="332"/>
        <end position="354"/>
    </location>
</feature>
<feature type="transmembrane region" description="Helical" evidence="9">
    <location>
        <begin position="150"/>
        <end position="172"/>
    </location>
</feature>
<comment type="subcellular location">
    <subcellularLocation>
        <location evidence="2">Cell membrane</location>
    </subcellularLocation>
    <subcellularLocation>
        <location evidence="1">Membrane</location>
        <topology evidence="1">Multi-pass membrane protein</topology>
    </subcellularLocation>
</comment>
<dbReference type="InterPro" id="IPR036259">
    <property type="entry name" value="MFS_trans_sf"/>
</dbReference>
<keyword evidence="4" id="KW-1003">Cell membrane</keyword>
<evidence type="ECO:0000256" key="1">
    <source>
        <dbReference type="ARBA" id="ARBA00004141"/>
    </source>
</evidence>
<evidence type="ECO:0000256" key="6">
    <source>
        <dbReference type="ARBA" id="ARBA00022989"/>
    </source>
</evidence>
<gene>
    <name evidence="11" type="ORF">B0J13DRAFT_570648</name>
</gene>